<dbReference type="GO" id="GO:0009055">
    <property type="term" value="F:electron transfer activity"/>
    <property type="evidence" value="ECO:0007669"/>
    <property type="project" value="TreeGrafter"/>
</dbReference>
<comment type="similarity">
    <text evidence="2">Belongs to the cytochrome ubiquinol oxidase subunit 2 family.</text>
</comment>
<dbReference type="Pfam" id="PF02322">
    <property type="entry name" value="Cyt_bd_oxida_II"/>
    <property type="match status" value="1"/>
</dbReference>
<dbReference type="RefSeq" id="WP_084574711.1">
    <property type="nucleotide sequence ID" value="NZ_CP155572.1"/>
</dbReference>
<keyword evidence="6 12" id="KW-0812">Transmembrane</keyword>
<dbReference type="AlphaFoldDB" id="A0A1W1ZLX9"/>
<evidence type="ECO:0000256" key="12">
    <source>
        <dbReference type="SAM" id="Phobius"/>
    </source>
</evidence>
<feature type="transmembrane region" description="Helical" evidence="12">
    <location>
        <begin position="159"/>
        <end position="182"/>
    </location>
</feature>
<feature type="transmembrane region" description="Helical" evidence="12">
    <location>
        <begin position="296"/>
        <end position="315"/>
    </location>
</feature>
<evidence type="ECO:0000313" key="13">
    <source>
        <dbReference type="EMBL" id="SMC49394.1"/>
    </source>
</evidence>
<feature type="transmembrane region" description="Helical" evidence="12">
    <location>
        <begin position="82"/>
        <end position="102"/>
    </location>
</feature>
<accession>A0A1W1ZLX9</accession>
<evidence type="ECO:0000256" key="7">
    <source>
        <dbReference type="ARBA" id="ARBA00022723"/>
    </source>
</evidence>
<evidence type="ECO:0000256" key="6">
    <source>
        <dbReference type="ARBA" id="ARBA00022692"/>
    </source>
</evidence>
<evidence type="ECO:0000256" key="1">
    <source>
        <dbReference type="ARBA" id="ARBA00004651"/>
    </source>
</evidence>
<keyword evidence="8" id="KW-0249">Electron transport</keyword>
<feature type="transmembrane region" description="Helical" evidence="12">
    <location>
        <begin position="202"/>
        <end position="218"/>
    </location>
</feature>
<feature type="transmembrane region" description="Helical" evidence="12">
    <location>
        <begin position="114"/>
        <end position="139"/>
    </location>
</feature>
<dbReference type="EMBL" id="FWXI01000004">
    <property type="protein sequence ID" value="SMC49394.1"/>
    <property type="molecule type" value="Genomic_DNA"/>
</dbReference>
<keyword evidence="11 12" id="KW-0472">Membrane</keyword>
<dbReference type="GO" id="GO:0019646">
    <property type="term" value="P:aerobic electron transport chain"/>
    <property type="evidence" value="ECO:0007669"/>
    <property type="project" value="TreeGrafter"/>
</dbReference>
<evidence type="ECO:0000256" key="4">
    <source>
        <dbReference type="ARBA" id="ARBA00022475"/>
    </source>
</evidence>
<dbReference type="GO" id="GO:0070069">
    <property type="term" value="C:cytochrome complex"/>
    <property type="evidence" value="ECO:0007669"/>
    <property type="project" value="TreeGrafter"/>
</dbReference>
<evidence type="ECO:0000256" key="9">
    <source>
        <dbReference type="ARBA" id="ARBA00022989"/>
    </source>
</evidence>
<keyword evidence="9 12" id="KW-1133">Transmembrane helix</keyword>
<evidence type="ECO:0000256" key="3">
    <source>
        <dbReference type="ARBA" id="ARBA00022448"/>
    </source>
</evidence>
<feature type="transmembrane region" description="Helical" evidence="12">
    <location>
        <begin position="253"/>
        <end position="276"/>
    </location>
</feature>
<dbReference type="PANTHER" id="PTHR43141:SF5">
    <property type="entry name" value="CYTOCHROME BD-I UBIQUINOL OXIDASE SUBUNIT 2"/>
    <property type="match status" value="1"/>
</dbReference>
<name>A0A1W1ZLX9_9FIRM</name>
<reference evidence="13 14" key="1">
    <citation type="submission" date="2017-04" db="EMBL/GenBank/DDBJ databases">
        <authorList>
            <person name="Afonso C.L."/>
            <person name="Miller P.J."/>
            <person name="Scott M.A."/>
            <person name="Spackman E."/>
            <person name="Goraichik I."/>
            <person name="Dimitrov K.M."/>
            <person name="Suarez D.L."/>
            <person name="Swayne D.E."/>
        </authorList>
    </citation>
    <scope>NUCLEOTIDE SEQUENCE [LARGE SCALE GENOMIC DNA]</scope>
    <source>
        <strain evidence="13 14">DSM 5090</strain>
    </source>
</reference>
<gene>
    <name evidence="13" type="ORF">SAMN04488500_10447</name>
</gene>
<keyword evidence="14" id="KW-1185">Reference proteome</keyword>
<feature type="transmembrane region" description="Helical" evidence="12">
    <location>
        <begin position="224"/>
        <end position="241"/>
    </location>
</feature>
<dbReference type="InterPro" id="IPR003317">
    <property type="entry name" value="Cyt-d_oxidase_su2"/>
</dbReference>
<protein>
    <submittedName>
        <fullName evidence="13">Cytochrome bd-I ubiquinol oxidase subunit 2 apoprotein</fullName>
    </submittedName>
</protein>
<comment type="subcellular location">
    <subcellularLocation>
        <location evidence="1">Cell membrane</location>
        <topology evidence="1">Multi-pass membrane protein</topology>
    </subcellularLocation>
</comment>
<evidence type="ECO:0000256" key="10">
    <source>
        <dbReference type="ARBA" id="ARBA00023004"/>
    </source>
</evidence>
<dbReference type="GO" id="GO:0046872">
    <property type="term" value="F:metal ion binding"/>
    <property type="evidence" value="ECO:0007669"/>
    <property type="project" value="UniProtKB-KW"/>
</dbReference>
<keyword evidence="4" id="KW-1003">Cell membrane</keyword>
<evidence type="ECO:0000256" key="8">
    <source>
        <dbReference type="ARBA" id="ARBA00022982"/>
    </source>
</evidence>
<dbReference type="PANTHER" id="PTHR43141">
    <property type="entry name" value="CYTOCHROME BD2 SUBUNIT II"/>
    <property type="match status" value="1"/>
</dbReference>
<dbReference type="GO" id="GO:0016682">
    <property type="term" value="F:oxidoreductase activity, acting on diphenols and related substances as donors, oxygen as acceptor"/>
    <property type="evidence" value="ECO:0007669"/>
    <property type="project" value="TreeGrafter"/>
</dbReference>
<dbReference type="NCBIfam" id="TIGR00203">
    <property type="entry name" value="cydB"/>
    <property type="match status" value="1"/>
</dbReference>
<keyword evidence="7" id="KW-0479">Metal-binding</keyword>
<sequence>MDLNTICFLMFGFLFIGYLVLEGFDYGVGMILPFLGKSDTERQAIINTLAPVWEGNEVWLIAAGAVLFAGFPQVYATLFSGLYLALLLIVSSLIFRGVAFEFRNKDINHNWRKFWEWAIFFGGVIPALLWGIAVTNLLTGLPINGEMQYSGTFWDLLNPYTLFGGLAFVFAFLLHGAVYLTLRLDQQLILRTRKMGLITGKYAMYIVVVFAILTFVYTDLTSKPIASGILVASVLTLILCYRCLRDREYTKSFVCSTVAIFSMIAAMFVGLFPRFIVSSLDPNWSLTIYNSASNPLTLKIMTVTMAIVLPVVLVFEGWKYYIFRQRICVTEIGFKSRIKLWEQLHDKLEELNKYYRITTIVLEKAKSTVERGGSIQLDEMKHGSVTRQIFEFKALIQRGRQLMYIIAEKIKILRKS</sequence>
<keyword evidence="5" id="KW-0349">Heme</keyword>
<evidence type="ECO:0000256" key="11">
    <source>
        <dbReference type="ARBA" id="ARBA00023136"/>
    </source>
</evidence>
<dbReference type="OrthoDB" id="9776710at2"/>
<evidence type="ECO:0000256" key="2">
    <source>
        <dbReference type="ARBA" id="ARBA00007543"/>
    </source>
</evidence>
<dbReference type="Proteomes" id="UP000192738">
    <property type="component" value="Unassembled WGS sequence"/>
</dbReference>
<evidence type="ECO:0000313" key="14">
    <source>
        <dbReference type="Proteomes" id="UP000192738"/>
    </source>
</evidence>
<feature type="transmembrane region" description="Helical" evidence="12">
    <location>
        <begin position="6"/>
        <end position="36"/>
    </location>
</feature>
<dbReference type="STRING" id="112901.SAMN04488500_10447"/>
<keyword evidence="3" id="KW-0813">Transport</keyword>
<proteinExistence type="inferred from homology"/>
<dbReference type="GO" id="GO:0005886">
    <property type="term" value="C:plasma membrane"/>
    <property type="evidence" value="ECO:0007669"/>
    <property type="project" value="UniProtKB-SubCell"/>
</dbReference>
<evidence type="ECO:0000256" key="5">
    <source>
        <dbReference type="ARBA" id="ARBA00022617"/>
    </source>
</evidence>
<keyword evidence="10" id="KW-0408">Iron</keyword>
<organism evidence="13 14">
    <name type="scientific">Sporomusa malonica</name>
    <dbReference type="NCBI Taxonomy" id="112901"/>
    <lineage>
        <taxon>Bacteria</taxon>
        <taxon>Bacillati</taxon>
        <taxon>Bacillota</taxon>
        <taxon>Negativicutes</taxon>
        <taxon>Selenomonadales</taxon>
        <taxon>Sporomusaceae</taxon>
        <taxon>Sporomusa</taxon>
    </lineage>
</organism>